<comment type="caution">
    <text evidence="2">The sequence shown here is derived from an EMBL/GenBank/DDBJ whole genome shotgun (WGS) entry which is preliminary data.</text>
</comment>
<evidence type="ECO:0000313" key="3">
    <source>
        <dbReference type="Proteomes" id="UP001300502"/>
    </source>
</evidence>
<protein>
    <submittedName>
        <fullName evidence="2">Uncharacterized protein</fullName>
    </submittedName>
</protein>
<dbReference type="GO" id="GO:0006368">
    <property type="term" value="P:transcription elongation by RNA polymerase II"/>
    <property type="evidence" value="ECO:0007669"/>
    <property type="project" value="InterPro"/>
</dbReference>
<organism evidence="2 3">
    <name type="scientific">Galdieria yellowstonensis</name>
    <dbReference type="NCBI Taxonomy" id="3028027"/>
    <lineage>
        <taxon>Eukaryota</taxon>
        <taxon>Rhodophyta</taxon>
        <taxon>Bangiophyceae</taxon>
        <taxon>Galdieriales</taxon>
        <taxon>Galdieriaceae</taxon>
        <taxon>Galdieria</taxon>
    </lineage>
</organism>
<feature type="region of interest" description="Disordered" evidence="1">
    <location>
        <begin position="153"/>
        <end position="186"/>
    </location>
</feature>
<reference evidence="2 3" key="1">
    <citation type="submission" date="2022-07" db="EMBL/GenBank/DDBJ databases">
        <title>Genome-wide signatures of adaptation to extreme environments.</title>
        <authorList>
            <person name="Cho C.H."/>
            <person name="Yoon H.S."/>
        </authorList>
    </citation>
    <scope>NUCLEOTIDE SEQUENCE [LARGE SCALE GENOMIC DNA]</scope>
    <source>
        <strain evidence="2 3">108.79 E11</strain>
    </source>
</reference>
<name>A0AAV9IAJ2_9RHOD</name>
<dbReference type="Pfam" id="PF06881">
    <property type="entry name" value="Elongin_A"/>
    <property type="match status" value="1"/>
</dbReference>
<dbReference type="Gene3D" id="6.10.250.3180">
    <property type="match status" value="1"/>
</dbReference>
<evidence type="ECO:0000313" key="2">
    <source>
        <dbReference type="EMBL" id="KAK4524261.1"/>
    </source>
</evidence>
<dbReference type="AlphaFoldDB" id="A0AAV9IAJ2"/>
<dbReference type="InterPro" id="IPR010684">
    <property type="entry name" value="RNA_pol_II_trans_fac_SIII_A"/>
</dbReference>
<dbReference type="EMBL" id="JANCYU010000022">
    <property type="protein sequence ID" value="KAK4524261.1"/>
    <property type="molecule type" value="Genomic_DNA"/>
</dbReference>
<keyword evidence="3" id="KW-1185">Reference proteome</keyword>
<dbReference type="Proteomes" id="UP001300502">
    <property type="component" value="Unassembled WGS sequence"/>
</dbReference>
<gene>
    <name evidence="2" type="ORF">GAYE_SCF02G2160</name>
</gene>
<dbReference type="GO" id="GO:0070449">
    <property type="term" value="C:elongin complex"/>
    <property type="evidence" value="ECO:0007669"/>
    <property type="project" value="InterPro"/>
</dbReference>
<feature type="region of interest" description="Disordered" evidence="1">
    <location>
        <begin position="94"/>
        <end position="113"/>
    </location>
</feature>
<accession>A0AAV9IAJ2</accession>
<proteinExistence type="predicted"/>
<sequence length="224" mass="25820">MSISGKKSILLPNHLNVEKPPCCPSLKTICLHWIARNTARVGELGDVPDELMYKVGCLCGAKDLARLEDNNPGREAVFEALWAALLKRDFSREEGNESHHHHHHVASSSRERYQEEDEKRKRCLYLARAKLEERYELATLEKQQHRVATMRMSRTSRNHGGPCNYATNNNNNNTLRRKKSGMHNNSLLGRRKKSNILEKLKWEARHQLLYSRVAAAARYKNKVS</sequence>
<evidence type="ECO:0000256" key="1">
    <source>
        <dbReference type="SAM" id="MobiDB-lite"/>
    </source>
</evidence>